<dbReference type="GO" id="GO:0019695">
    <property type="term" value="P:choline metabolic process"/>
    <property type="evidence" value="ECO:0007669"/>
    <property type="project" value="TreeGrafter"/>
</dbReference>
<dbReference type="GO" id="GO:0003990">
    <property type="term" value="F:acetylcholinesterase activity"/>
    <property type="evidence" value="ECO:0007669"/>
    <property type="project" value="TreeGrafter"/>
</dbReference>
<keyword evidence="8" id="KW-1185">Reference proteome</keyword>
<dbReference type="InterPro" id="IPR029058">
    <property type="entry name" value="AB_hydrolase_fold"/>
</dbReference>
<dbReference type="OrthoDB" id="408631at2759"/>
<dbReference type="GO" id="GO:0005615">
    <property type="term" value="C:extracellular space"/>
    <property type="evidence" value="ECO:0007669"/>
    <property type="project" value="TreeGrafter"/>
</dbReference>
<evidence type="ECO:0000259" key="6">
    <source>
        <dbReference type="Pfam" id="PF00135"/>
    </source>
</evidence>
<protein>
    <recommendedName>
        <fullName evidence="5">Carboxylic ester hydrolase</fullName>
        <ecNumber evidence="5">3.1.1.-</ecNumber>
    </recommendedName>
</protein>
<dbReference type="AlphaFoldDB" id="A0A7R9Q7R2"/>
<dbReference type="EC" id="3.1.1.-" evidence="5"/>
<organism evidence="7">
    <name type="scientific">Medioppia subpectinata</name>
    <dbReference type="NCBI Taxonomy" id="1979941"/>
    <lineage>
        <taxon>Eukaryota</taxon>
        <taxon>Metazoa</taxon>
        <taxon>Ecdysozoa</taxon>
        <taxon>Arthropoda</taxon>
        <taxon>Chelicerata</taxon>
        <taxon>Arachnida</taxon>
        <taxon>Acari</taxon>
        <taxon>Acariformes</taxon>
        <taxon>Sarcoptiformes</taxon>
        <taxon>Oribatida</taxon>
        <taxon>Brachypylina</taxon>
        <taxon>Oppioidea</taxon>
        <taxon>Oppiidae</taxon>
        <taxon>Medioppia</taxon>
    </lineage>
</organism>
<dbReference type="PROSITE" id="PS00122">
    <property type="entry name" value="CARBOXYLESTERASE_B_1"/>
    <property type="match status" value="1"/>
</dbReference>
<dbReference type="SUPFAM" id="SSF53474">
    <property type="entry name" value="alpha/beta-Hydrolases"/>
    <property type="match status" value="1"/>
</dbReference>
<keyword evidence="2" id="KW-0719">Serine esterase</keyword>
<proteinExistence type="inferred from homology"/>
<dbReference type="InterPro" id="IPR002018">
    <property type="entry name" value="CarbesteraseB"/>
</dbReference>
<name>A0A7R9Q7R2_9ACAR</name>
<dbReference type="EMBL" id="CAJPIZ010014064">
    <property type="protein sequence ID" value="CAG2114578.1"/>
    <property type="molecule type" value="Genomic_DNA"/>
</dbReference>
<evidence type="ECO:0000256" key="4">
    <source>
        <dbReference type="ARBA" id="ARBA00023180"/>
    </source>
</evidence>
<dbReference type="PANTHER" id="PTHR43918:SF4">
    <property type="entry name" value="CARBOXYLIC ESTER HYDROLASE"/>
    <property type="match status" value="1"/>
</dbReference>
<gene>
    <name evidence="7" type="ORF">OSB1V03_LOCUS14544</name>
</gene>
<dbReference type="InterPro" id="IPR019826">
    <property type="entry name" value="Carboxylesterase_B_AS"/>
</dbReference>
<evidence type="ECO:0000313" key="7">
    <source>
        <dbReference type="EMBL" id="CAD7634148.1"/>
    </source>
</evidence>
<feature type="non-terminal residue" evidence="7">
    <location>
        <position position="471"/>
    </location>
</feature>
<dbReference type="EMBL" id="OC868639">
    <property type="protein sequence ID" value="CAD7634148.1"/>
    <property type="molecule type" value="Genomic_DNA"/>
</dbReference>
<evidence type="ECO:0000256" key="2">
    <source>
        <dbReference type="ARBA" id="ARBA00022487"/>
    </source>
</evidence>
<accession>A0A7R9Q7R2</accession>
<feature type="domain" description="Carboxylesterase type B" evidence="6">
    <location>
        <begin position="89"/>
        <end position="446"/>
    </location>
</feature>
<feature type="domain" description="Carboxylesterase type B" evidence="6">
    <location>
        <begin position="10"/>
        <end position="56"/>
    </location>
</feature>
<keyword evidence="3 5" id="KW-0378">Hydrolase</keyword>
<dbReference type="PANTHER" id="PTHR43918">
    <property type="entry name" value="ACETYLCHOLINESTERASE"/>
    <property type="match status" value="1"/>
</dbReference>
<reference evidence="7" key="1">
    <citation type="submission" date="2020-11" db="EMBL/GenBank/DDBJ databases">
        <authorList>
            <person name="Tran Van P."/>
        </authorList>
    </citation>
    <scope>NUCLEOTIDE SEQUENCE</scope>
</reference>
<dbReference type="GO" id="GO:0006581">
    <property type="term" value="P:acetylcholine catabolic process"/>
    <property type="evidence" value="ECO:0007669"/>
    <property type="project" value="TreeGrafter"/>
</dbReference>
<evidence type="ECO:0000313" key="8">
    <source>
        <dbReference type="Proteomes" id="UP000759131"/>
    </source>
</evidence>
<dbReference type="InterPro" id="IPR050654">
    <property type="entry name" value="AChE-related_enzymes"/>
</dbReference>
<dbReference type="Gene3D" id="3.40.50.1820">
    <property type="entry name" value="alpha/beta hydrolase"/>
    <property type="match status" value="1"/>
</dbReference>
<dbReference type="Pfam" id="PF00135">
    <property type="entry name" value="COesterase"/>
    <property type="match status" value="2"/>
</dbReference>
<sequence>LSTNLNVNSIEVNTTSGVVRGLTLQVLNKTVDQFLNIPFAEPPIGDLRFAPPVPLKQPIKCNSSITNGQMHTKTRVIRCRGGSLWRSCTDVIDGTKRRNSCMQSSESLTISEDCLVLNIWTPNAGNNNTNKSQLKPIMFWIYGGGFVRGSIFFESYNGSILATNDVVIVSTNYRLGPFGFLYGDREDAPGNVGFYDQLLGLKWVRENIHSFGGDRDQITIFGESAGSRSVSAHILSPLSKGLFRRAIMESGAHLFNKDRDVQSKAESIAQGIQMAQHVNCSQTEHWLQCLRNISAEDMLKLSTKVISFPILGTEFLPIGAQNAFKTQQLNSDINILSGITRTEGSILAVQYNYTNIKTIDDFKTYIRAAEKRYHGLVADKVADFYLNGVDTGSPQALQWAFYQFFGDLLMGCPTYLFAKHMAAIGLQNNHNVYFYRLDYQSQKQAIARSCNESTMENQMIYGPILLFLMYL</sequence>
<dbReference type="Proteomes" id="UP000759131">
    <property type="component" value="Unassembled WGS sequence"/>
</dbReference>
<comment type="similarity">
    <text evidence="1 5">Belongs to the type-B carboxylesterase/lipase family.</text>
</comment>
<evidence type="ECO:0000256" key="3">
    <source>
        <dbReference type="ARBA" id="ARBA00022801"/>
    </source>
</evidence>
<keyword evidence="4" id="KW-0325">Glycoprotein</keyword>
<evidence type="ECO:0000256" key="1">
    <source>
        <dbReference type="ARBA" id="ARBA00005964"/>
    </source>
</evidence>
<evidence type="ECO:0000256" key="5">
    <source>
        <dbReference type="RuleBase" id="RU361235"/>
    </source>
</evidence>
<dbReference type="GO" id="GO:0005886">
    <property type="term" value="C:plasma membrane"/>
    <property type="evidence" value="ECO:0007669"/>
    <property type="project" value="TreeGrafter"/>
</dbReference>